<keyword evidence="3" id="KW-1185">Reference proteome</keyword>
<comment type="caution">
    <text evidence="2">The sequence shown here is derived from an EMBL/GenBank/DDBJ whole genome shotgun (WGS) entry which is preliminary data.</text>
</comment>
<reference evidence="2 3" key="1">
    <citation type="submission" date="2016-12" db="EMBL/GenBank/DDBJ databases">
        <title>The genomes of Aspergillus section Nigri reveals drivers in fungal speciation.</title>
        <authorList>
            <consortium name="DOE Joint Genome Institute"/>
            <person name="Vesth T.C."/>
            <person name="Nybo J."/>
            <person name="Theobald S."/>
            <person name="Brandl J."/>
            <person name="Frisvad J.C."/>
            <person name="Nielsen K.F."/>
            <person name="Lyhne E.K."/>
            <person name="Kogle M.E."/>
            <person name="Kuo A."/>
            <person name="Riley R."/>
            <person name="Clum A."/>
            <person name="Nolan M."/>
            <person name="Lipzen A."/>
            <person name="Salamov A."/>
            <person name="Henrissat B."/>
            <person name="Wiebenga A."/>
            <person name="De Vries R.P."/>
            <person name="Grigoriev I.V."/>
            <person name="Mortensen U.H."/>
            <person name="Andersen M.R."/>
            <person name="Baker S.E."/>
        </authorList>
    </citation>
    <scope>NUCLEOTIDE SEQUENCE [LARGE SCALE GENOMIC DNA]</scope>
    <source>
        <strain evidence="2 3">CBS 117.55</strain>
    </source>
</reference>
<dbReference type="PROSITE" id="PS51257">
    <property type="entry name" value="PROKAR_LIPOPROTEIN"/>
    <property type="match status" value="1"/>
</dbReference>
<organism evidence="2 3">
    <name type="scientific">Aspergillus heteromorphus CBS 117.55</name>
    <dbReference type="NCBI Taxonomy" id="1448321"/>
    <lineage>
        <taxon>Eukaryota</taxon>
        <taxon>Fungi</taxon>
        <taxon>Dikarya</taxon>
        <taxon>Ascomycota</taxon>
        <taxon>Pezizomycotina</taxon>
        <taxon>Eurotiomycetes</taxon>
        <taxon>Eurotiomycetidae</taxon>
        <taxon>Eurotiales</taxon>
        <taxon>Aspergillaceae</taxon>
        <taxon>Aspergillus</taxon>
        <taxon>Aspergillus subgen. Circumdati</taxon>
    </lineage>
</organism>
<dbReference type="InterPro" id="IPR011009">
    <property type="entry name" value="Kinase-like_dom_sf"/>
</dbReference>
<sequence length="317" mass="35979">MDALKPPVPYTKGQNFSILSHVAPPPTPVTYGCCLNGPAGREEQSHLTPVARCLQNPPLPGSPGSSRIDLTVVDPFRVGDGHNAQVFAAKVQNNPQAPDGESKVLVAKVFDPLYQDDDEGYLNPFLCMNKYYTHEVHAYSILSEFQGGLIPRFYGSYTLDLPVSESAVRVVRLILIEYIPGLSMLQLKPEDFSQPCRQQIMKYIIDFESLAWKYDVGLTDLSPRNTMLLDFNCHSQRKVVFLDFASAIFGRRLDGPITGPPNLFLGQYISPRLRWNRDLAWPFNDWIDWELVPWIEREYAHEEALITPEMRKEYCSP</sequence>
<dbReference type="InterPro" id="IPR017441">
    <property type="entry name" value="Protein_kinase_ATP_BS"/>
</dbReference>
<dbReference type="AlphaFoldDB" id="A0A317W7N2"/>
<feature type="binding site" evidence="1">
    <location>
        <position position="108"/>
    </location>
    <ligand>
        <name>ATP</name>
        <dbReference type="ChEBI" id="CHEBI:30616"/>
    </ligand>
</feature>
<dbReference type="RefSeq" id="XP_025399354.1">
    <property type="nucleotide sequence ID" value="XM_025545897.1"/>
</dbReference>
<evidence type="ECO:0008006" key="4">
    <source>
        <dbReference type="Google" id="ProtNLM"/>
    </source>
</evidence>
<keyword evidence="1" id="KW-0067">ATP-binding</keyword>
<dbReference type="Proteomes" id="UP000247233">
    <property type="component" value="Unassembled WGS sequence"/>
</dbReference>
<dbReference type="SUPFAM" id="SSF56112">
    <property type="entry name" value="Protein kinase-like (PK-like)"/>
    <property type="match status" value="1"/>
</dbReference>
<evidence type="ECO:0000256" key="1">
    <source>
        <dbReference type="PROSITE-ProRule" id="PRU10141"/>
    </source>
</evidence>
<dbReference type="PROSITE" id="PS00107">
    <property type="entry name" value="PROTEIN_KINASE_ATP"/>
    <property type="match status" value="1"/>
</dbReference>
<name>A0A317W7N2_9EURO</name>
<accession>A0A317W7N2</accession>
<proteinExistence type="predicted"/>
<dbReference type="EMBL" id="MSFL01000012">
    <property type="protein sequence ID" value="PWY82089.1"/>
    <property type="molecule type" value="Genomic_DNA"/>
</dbReference>
<dbReference type="GO" id="GO:0005524">
    <property type="term" value="F:ATP binding"/>
    <property type="evidence" value="ECO:0007669"/>
    <property type="project" value="UniProtKB-UniRule"/>
</dbReference>
<dbReference type="OrthoDB" id="4267316at2759"/>
<evidence type="ECO:0000313" key="2">
    <source>
        <dbReference type="EMBL" id="PWY82089.1"/>
    </source>
</evidence>
<dbReference type="GeneID" id="37068134"/>
<protein>
    <recommendedName>
        <fullName evidence="4">Protein kinase domain-containing protein</fullName>
    </recommendedName>
</protein>
<dbReference type="VEuPathDB" id="FungiDB:BO70DRAFT_387225"/>
<keyword evidence="1" id="KW-0547">Nucleotide-binding</keyword>
<evidence type="ECO:0000313" key="3">
    <source>
        <dbReference type="Proteomes" id="UP000247233"/>
    </source>
</evidence>
<gene>
    <name evidence="2" type="ORF">BO70DRAFT_387225</name>
</gene>